<feature type="region of interest" description="Disordered" evidence="1">
    <location>
        <begin position="92"/>
        <end position="118"/>
    </location>
</feature>
<keyword evidence="3" id="KW-1185">Reference proteome</keyword>
<proteinExistence type="predicted"/>
<evidence type="ECO:0000313" key="2">
    <source>
        <dbReference type="EMBL" id="CAB9510409.1"/>
    </source>
</evidence>
<name>A0A9N8E2B4_9STRA</name>
<sequence>MPFFRSNKPSTRKQVKIVKAVNGGRKGHHDRRKINASRQQNHSFQRPHLDDFWGAIDEHEFAQQHPSTEPVLRNDGTIMEKVHSFRKNRRQYSTETHRTRQSSTQRDTGIHHVGSSPEQEDFWKMPTGEEKAEIAAGPMMATIVKSSRTTKYGPPPVIIVPEKKKRLAFLKRFIARS</sequence>
<evidence type="ECO:0000313" key="3">
    <source>
        <dbReference type="Proteomes" id="UP001153069"/>
    </source>
</evidence>
<feature type="compositionally biased region" description="Basic residues" evidence="1">
    <location>
        <begin position="25"/>
        <end position="35"/>
    </location>
</feature>
<dbReference type="Proteomes" id="UP001153069">
    <property type="component" value="Unassembled WGS sequence"/>
</dbReference>
<reference evidence="2" key="1">
    <citation type="submission" date="2020-06" db="EMBL/GenBank/DDBJ databases">
        <authorList>
            <consortium name="Plant Systems Biology data submission"/>
        </authorList>
    </citation>
    <scope>NUCLEOTIDE SEQUENCE</scope>
    <source>
        <strain evidence="2">D6</strain>
    </source>
</reference>
<organism evidence="2 3">
    <name type="scientific">Seminavis robusta</name>
    <dbReference type="NCBI Taxonomy" id="568900"/>
    <lineage>
        <taxon>Eukaryota</taxon>
        <taxon>Sar</taxon>
        <taxon>Stramenopiles</taxon>
        <taxon>Ochrophyta</taxon>
        <taxon>Bacillariophyta</taxon>
        <taxon>Bacillariophyceae</taxon>
        <taxon>Bacillariophycidae</taxon>
        <taxon>Naviculales</taxon>
        <taxon>Naviculaceae</taxon>
        <taxon>Seminavis</taxon>
    </lineage>
</organism>
<feature type="region of interest" description="Disordered" evidence="1">
    <location>
        <begin position="22"/>
        <end position="42"/>
    </location>
</feature>
<evidence type="ECO:0000256" key="1">
    <source>
        <dbReference type="SAM" id="MobiDB-lite"/>
    </source>
</evidence>
<gene>
    <name evidence="2" type="ORF">SEMRO_435_G142310.1</name>
</gene>
<protein>
    <submittedName>
        <fullName evidence="2">Uncharacterized protein</fullName>
    </submittedName>
</protein>
<accession>A0A9N8E2B4</accession>
<dbReference type="AlphaFoldDB" id="A0A9N8E2B4"/>
<dbReference type="EMBL" id="CAICTM010000434">
    <property type="protein sequence ID" value="CAB9510409.1"/>
    <property type="molecule type" value="Genomic_DNA"/>
</dbReference>
<comment type="caution">
    <text evidence="2">The sequence shown here is derived from an EMBL/GenBank/DDBJ whole genome shotgun (WGS) entry which is preliminary data.</text>
</comment>